<evidence type="ECO:0000256" key="6">
    <source>
        <dbReference type="ARBA" id="ARBA00023163"/>
    </source>
</evidence>
<dbReference type="Pfam" id="PF00562">
    <property type="entry name" value="RNA_pol_Rpb2_6"/>
    <property type="match status" value="1"/>
</dbReference>
<feature type="region of interest" description="Disordered" evidence="9">
    <location>
        <begin position="1366"/>
        <end position="1388"/>
    </location>
</feature>
<dbReference type="InterPro" id="IPR037033">
    <property type="entry name" value="DNA-dir_RNAP_su2_hyb_sf"/>
</dbReference>
<dbReference type="InterPro" id="IPR007645">
    <property type="entry name" value="RNA_pol_Rpb2_3"/>
</dbReference>
<evidence type="ECO:0000256" key="4">
    <source>
        <dbReference type="ARBA" id="ARBA00022679"/>
    </source>
</evidence>
<feature type="domain" description="RNA polymerase Rpb2" evidence="11">
    <location>
        <begin position="1265"/>
        <end position="1351"/>
    </location>
</feature>
<evidence type="ECO:0000256" key="5">
    <source>
        <dbReference type="ARBA" id="ARBA00022695"/>
    </source>
</evidence>
<dbReference type="GO" id="GO:0000428">
    <property type="term" value="C:DNA-directed RNA polymerase complex"/>
    <property type="evidence" value="ECO:0007669"/>
    <property type="project" value="UniProtKB-KW"/>
</dbReference>
<feature type="domain" description="DNA-directed RNA polymerase subunit 2 hybrid-binding" evidence="10">
    <location>
        <begin position="888"/>
        <end position="1263"/>
    </location>
</feature>
<dbReference type="GO" id="GO:0006351">
    <property type="term" value="P:DNA-templated transcription"/>
    <property type="evidence" value="ECO:0007669"/>
    <property type="project" value="InterPro"/>
</dbReference>
<evidence type="ECO:0000259" key="13">
    <source>
        <dbReference type="Pfam" id="PF04565"/>
    </source>
</evidence>
<keyword evidence="5" id="KW-0548">Nucleotidyltransferase</keyword>
<dbReference type="Gene3D" id="3.90.1800.10">
    <property type="entry name" value="RNA polymerase alpha subunit dimerisation domain"/>
    <property type="match status" value="1"/>
</dbReference>
<name>A0A481Z713_9VIRU</name>
<dbReference type="SUPFAM" id="SSF64484">
    <property type="entry name" value="beta and beta-prime subunits of DNA dependent RNA-polymerase"/>
    <property type="match status" value="1"/>
</dbReference>
<dbReference type="Pfam" id="PF04563">
    <property type="entry name" value="RNA_pol_Rpb2_1"/>
    <property type="match status" value="1"/>
</dbReference>
<accession>A0A481Z713</accession>
<feature type="domain" description="RNA polymerase beta subunit protrusion" evidence="12">
    <location>
        <begin position="154"/>
        <end position="539"/>
    </location>
</feature>
<protein>
    <recommendedName>
        <fullName evidence="2">DNA-directed RNA polymerase</fullName>
        <ecNumber evidence="2">2.7.7.6</ecNumber>
    </recommendedName>
</protein>
<dbReference type="Gene3D" id="3.90.1110.10">
    <property type="entry name" value="RNA polymerase Rpb2, domain 2"/>
    <property type="match status" value="1"/>
</dbReference>
<gene>
    <name evidence="14" type="ORF">LCPAC201_02300</name>
</gene>
<feature type="domain" description="RNA polymerase Rpb2" evidence="13">
    <location>
        <begin position="591"/>
        <end position="647"/>
    </location>
</feature>
<evidence type="ECO:0000256" key="9">
    <source>
        <dbReference type="SAM" id="MobiDB-lite"/>
    </source>
</evidence>
<evidence type="ECO:0000256" key="3">
    <source>
        <dbReference type="ARBA" id="ARBA00022478"/>
    </source>
</evidence>
<dbReference type="CDD" id="cd00653">
    <property type="entry name" value="RNA_pol_B_RPB2"/>
    <property type="match status" value="1"/>
</dbReference>
<evidence type="ECO:0000313" key="14">
    <source>
        <dbReference type="EMBL" id="QBK90929.1"/>
    </source>
</evidence>
<evidence type="ECO:0000256" key="7">
    <source>
        <dbReference type="ARBA" id="ARBA00048552"/>
    </source>
</evidence>
<keyword evidence="4" id="KW-0808">Transferase</keyword>
<sequence>MSLFFESPNMATTKDQNATLNILPITIKDKIPIPKKGHSVVRSRWIDPDRSVGNGYPGHKPEGWRETVAENIERPPSDDTNGTNLITAEVVEGVVVEEVVEGEIEEILFDLSAELSGIKSLDEIGMIGTGSSPKEMDVGIDGQLLLGCLSTRGIVGDQIKSYENFVFRQIPIIIKQRTISLNDGTHVAFTNSHVVLPYLPGFTGGPRVLFPQTARQRGLTYSFDLKVDIERRRDKTGEVVMVGNSPQVVRGIDVGSIPVMLGSSLDNLQTHKILKDDLLKLGECPHDPRGYFIVSGAERVVMIQERLRPNRILMYDGKYGKVCRMTCLTSKGSTIAKLFMKGKDQGIRLNLQIFKGDRGDISVIQAFQILGISKIQDVLDYILKFVKDEWKGKVLMALQGSVIAASEIENPFQDAYKMSIYTRPTAKNKRGRKKKVPKLLTNKNEIINEVYSELVKALFTQIDMRQAINKEEQKRLIESKTILLAVMTARYAEFISGLRKPTDRDNWINKRLITAGRLMEQLFRRLWDGLINDVENGLAGQGKRTLEAIKQKIKPSTVTDSMESSFIPNKWGPINMTKDKNVVDALDREESVLSVFDQLLRINTPTNRKSNQTKARSVRPSQLGYIDVVATPSGDACGLVKNKSIGCWISVQGNSIPVWKYLSDEISTDSSPETPNLCILNGMPLGWCNGENLRAKMVLRRRSMDISFDTALVCEDNMLHVYTDGSRPTRPFLIVGEDGIPLIESRNFLNRNFHELIIGGIVEYLDVWEALRHCTIACSLDKLNTEREMKAKYLNLKKQIPILRKKITDQLGTISKPNLPQEEIELILKNGDLENSPQSNHRWFSLTRRKMKLDEIWEESERDYHRLTRKRPYTHVEIDPNIALGVAASVIPFLGCNPGPRNNFQTNMGRQSLGITTSNPACRYPTTGKSLAYPAPALVSTQMQEIFGLDKLPAGMNIILGIRTHPNNEEDAIVIKKEALERGLFIYTVVHSYSTVVYNPTKISNGEIVEYLTKPDDPFPHHNLEQYQNLDQNGIVRINSVVRAGDCLICKVKKITTHPKGSSSYFASTSKKEDNSVYLEAWEDGIVDSVLTSINLTGEKIIKIRIRVTGRPIIGDKVSLRSAQKSIIGKIIPASEMPVTAEGVIPDILLNPHALPKRMTISTYLEMVTGKYAALSGTKINATAFKSFAIENYSELLEVLYQFDGSGTETLYNYSGGLQTKTKIMIGPSQYQLLKHQVLSKQQCRGQGPRTLNTRQATKGRKRGGAIRLGEQERDGLISHGAPHFLLDRTSTVCDPHYDIVCRSCRTTAISNCSRGILICRSCNGNNFVIFRHPFTLTVLTYYAAATGVNITPFLKIKDELPSEITEENKDYSSDDVSIDYNSDESDE</sequence>
<dbReference type="PANTHER" id="PTHR20856">
    <property type="entry name" value="DNA-DIRECTED RNA POLYMERASE I SUBUNIT 2"/>
    <property type="match status" value="1"/>
</dbReference>
<proteinExistence type="inferred from homology"/>
<dbReference type="InterPro" id="IPR007644">
    <property type="entry name" value="RNA_pol_bsu_protrusion"/>
</dbReference>
<reference evidence="14" key="1">
    <citation type="journal article" date="2019" name="MBio">
        <title>Virus Genomes from Deep Sea Sediments Expand the Ocean Megavirome and Support Independent Origins of Viral Gigantism.</title>
        <authorList>
            <person name="Backstrom D."/>
            <person name="Yutin N."/>
            <person name="Jorgensen S.L."/>
            <person name="Dharamshi J."/>
            <person name="Homa F."/>
            <person name="Zaremba-Niedwiedzka K."/>
            <person name="Spang A."/>
            <person name="Wolf Y.I."/>
            <person name="Koonin E.V."/>
            <person name="Ettema T.J."/>
        </authorList>
    </citation>
    <scope>NUCLEOTIDE SEQUENCE</scope>
</reference>
<dbReference type="Gene3D" id="2.40.270.10">
    <property type="entry name" value="DNA-directed RNA polymerase, subunit 2, domain 6"/>
    <property type="match status" value="1"/>
</dbReference>
<keyword evidence="3 14" id="KW-0240">DNA-directed RNA polymerase</keyword>
<dbReference type="InterPro" id="IPR007120">
    <property type="entry name" value="DNA-dir_RNAP_su2_dom"/>
</dbReference>
<evidence type="ECO:0000259" key="11">
    <source>
        <dbReference type="Pfam" id="PF04560"/>
    </source>
</evidence>
<dbReference type="InterPro" id="IPR007641">
    <property type="entry name" value="RNA_pol_Rpb2_7"/>
</dbReference>
<keyword evidence="6" id="KW-0804">Transcription</keyword>
<dbReference type="GO" id="GO:0003677">
    <property type="term" value="F:DNA binding"/>
    <property type="evidence" value="ECO:0007669"/>
    <property type="project" value="InterPro"/>
</dbReference>
<evidence type="ECO:0000256" key="1">
    <source>
        <dbReference type="ARBA" id="ARBA00006835"/>
    </source>
</evidence>
<comment type="similarity">
    <text evidence="1 8">Belongs to the RNA polymerase beta chain family.</text>
</comment>
<evidence type="ECO:0000256" key="2">
    <source>
        <dbReference type="ARBA" id="ARBA00012418"/>
    </source>
</evidence>
<comment type="catalytic activity">
    <reaction evidence="7">
        <text>RNA(n) + a ribonucleoside 5'-triphosphate = RNA(n+1) + diphosphate</text>
        <dbReference type="Rhea" id="RHEA:21248"/>
        <dbReference type="Rhea" id="RHEA-COMP:14527"/>
        <dbReference type="Rhea" id="RHEA-COMP:17342"/>
        <dbReference type="ChEBI" id="CHEBI:33019"/>
        <dbReference type="ChEBI" id="CHEBI:61557"/>
        <dbReference type="ChEBI" id="CHEBI:140395"/>
        <dbReference type="EC" id="2.7.7.6"/>
    </reaction>
</comment>
<dbReference type="GO" id="GO:0032549">
    <property type="term" value="F:ribonucleoside binding"/>
    <property type="evidence" value="ECO:0007669"/>
    <property type="project" value="InterPro"/>
</dbReference>
<evidence type="ECO:0000256" key="8">
    <source>
        <dbReference type="RuleBase" id="RU000434"/>
    </source>
</evidence>
<evidence type="ECO:0000259" key="10">
    <source>
        <dbReference type="Pfam" id="PF00562"/>
    </source>
</evidence>
<dbReference type="Pfam" id="PF04565">
    <property type="entry name" value="RNA_pol_Rpb2_3"/>
    <property type="match status" value="1"/>
</dbReference>
<organism evidence="14">
    <name type="scientific">Pithovirus LCPAC201</name>
    <dbReference type="NCBI Taxonomy" id="2506591"/>
    <lineage>
        <taxon>Viruses</taxon>
        <taxon>Pithoviruses</taxon>
    </lineage>
</organism>
<dbReference type="InterPro" id="IPR037034">
    <property type="entry name" value="RNA_pol_Rpb2_2_sf"/>
</dbReference>
<dbReference type="Pfam" id="PF04560">
    <property type="entry name" value="RNA_pol_Rpb2_7"/>
    <property type="match status" value="1"/>
</dbReference>
<dbReference type="Gene3D" id="3.90.1100.10">
    <property type="match status" value="2"/>
</dbReference>
<dbReference type="EMBL" id="MK500503">
    <property type="protein sequence ID" value="QBK90929.1"/>
    <property type="molecule type" value="Genomic_DNA"/>
</dbReference>
<dbReference type="InterPro" id="IPR015712">
    <property type="entry name" value="DNA-dir_RNA_pol_su2"/>
</dbReference>
<dbReference type="GO" id="GO:0003899">
    <property type="term" value="F:DNA-directed RNA polymerase activity"/>
    <property type="evidence" value="ECO:0007669"/>
    <property type="project" value="UniProtKB-EC"/>
</dbReference>
<dbReference type="EC" id="2.7.7.6" evidence="2"/>
<dbReference type="Gene3D" id="2.40.50.150">
    <property type="match status" value="1"/>
</dbReference>
<dbReference type="InterPro" id="IPR014724">
    <property type="entry name" value="RNA_pol_RPB2_OB-fold"/>
</dbReference>
<evidence type="ECO:0000259" key="12">
    <source>
        <dbReference type="Pfam" id="PF04563"/>
    </source>
</evidence>